<name>A0ABS8CNU2_9RHOB</name>
<sequence length="206" mass="22157">MTRLLPGIIAMAAIVLASNILVQFPYGEFLTWGAFTYPFAFLCGDIINRVQGARAARIVVLFGFITGLICSLIGSQISGEFGPLVTLRVALGSALAYLVGQMSDVSVFSALRGRAWWQAPLASTLVSSSIDTVLFFSIAFSAPFAFLEPSVDTSWASEPVALLGFGPLAPFWVSLAIGDWCVKISLALLALVPFRIITRRLITKYA</sequence>
<keyword evidence="1" id="KW-1003">Cell membrane</keyword>
<dbReference type="EMBL" id="JACDXX010000012">
    <property type="protein sequence ID" value="MCB5411044.1"/>
    <property type="molecule type" value="Genomic_DNA"/>
</dbReference>
<keyword evidence="3" id="KW-1185">Reference proteome</keyword>
<keyword evidence="1" id="KW-0997">Cell inner membrane</keyword>
<comment type="subcellular location">
    <subcellularLocation>
        <location evidence="1">Cell inner membrane</location>
        <topology evidence="1">Multi-pass membrane protein</topology>
    </subcellularLocation>
</comment>
<keyword evidence="1" id="KW-0812">Transmembrane</keyword>
<feature type="transmembrane region" description="Helical" evidence="1">
    <location>
        <begin position="121"/>
        <end position="146"/>
    </location>
</feature>
<proteinExistence type="inferred from homology"/>
<reference evidence="2 3" key="1">
    <citation type="submission" date="2020-07" db="EMBL/GenBank/DDBJ databases">
        <title>Pseudogemmobacter sp. nov., isolated from poultry manure in Taiwan.</title>
        <authorList>
            <person name="Lin S.-Y."/>
            <person name="Tang Y.-S."/>
            <person name="Young C.-C."/>
        </authorList>
    </citation>
    <scope>NUCLEOTIDE SEQUENCE [LARGE SCALE GENOMIC DNA]</scope>
    <source>
        <strain evidence="2 3">CC-YST710</strain>
    </source>
</reference>
<comment type="caution">
    <text evidence="2">The sequence shown here is derived from an EMBL/GenBank/DDBJ whole genome shotgun (WGS) entry which is preliminary data.</text>
</comment>
<dbReference type="InterPro" id="IPR003744">
    <property type="entry name" value="YhhQ"/>
</dbReference>
<gene>
    <name evidence="2" type="ORF">H0485_13675</name>
</gene>
<feature type="transmembrane region" description="Helical" evidence="1">
    <location>
        <begin position="29"/>
        <end position="48"/>
    </location>
</feature>
<accession>A0ABS8CNU2</accession>
<organism evidence="2 3">
    <name type="scientific">Pseudogemmobacter faecipullorum</name>
    <dbReference type="NCBI Taxonomy" id="2755041"/>
    <lineage>
        <taxon>Bacteria</taxon>
        <taxon>Pseudomonadati</taxon>
        <taxon>Pseudomonadota</taxon>
        <taxon>Alphaproteobacteria</taxon>
        <taxon>Rhodobacterales</taxon>
        <taxon>Paracoccaceae</taxon>
        <taxon>Pseudogemmobacter</taxon>
    </lineage>
</organism>
<comment type="function">
    <text evidence="1">Involved in the import of queuosine (Q) precursors, required for Q precursor salvage.</text>
</comment>
<evidence type="ECO:0000256" key="1">
    <source>
        <dbReference type="HAMAP-Rule" id="MF_02088"/>
    </source>
</evidence>
<feature type="transmembrane region" description="Helical" evidence="1">
    <location>
        <begin position="81"/>
        <end position="100"/>
    </location>
</feature>
<protein>
    <recommendedName>
        <fullName evidence="1">Probable queuosine precursor transporter</fullName>
        <shortName evidence="1">Q precursor transporter</shortName>
    </recommendedName>
</protein>
<dbReference type="PANTHER" id="PTHR34300:SF1">
    <property type="entry name" value="QUEUOSINE PRECURSOR TRANSPORTER"/>
    <property type="match status" value="1"/>
</dbReference>
<dbReference type="RefSeq" id="WP_226936472.1">
    <property type="nucleotide sequence ID" value="NZ_JACDXX010000012.1"/>
</dbReference>
<keyword evidence="1" id="KW-1133">Transmembrane helix</keyword>
<dbReference type="HAMAP" id="MF_02088">
    <property type="entry name" value="Q_prec_transport"/>
    <property type="match status" value="1"/>
</dbReference>
<keyword evidence="1" id="KW-0472">Membrane</keyword>
<evidence type="ECO:0000313" key="2">
    <source>
        <dbReference type="EMBL" id="MCB5411044.1"/>
    </source>
</evidence>
<feature type="transmembrane region" description="Helical" evidence="1">
    <location>
        <begin position="171"/>
        <end position="194"/>
    </location>
</feature>
<dbReference type="Proteomes" id="UP001198571">
    <property type="component" value="Unassembled WGS sequence"/>
</dbReference>
<dbReference type="NCBIfam" id="TIGR00697">
    <property type="entry name" value="queuosine precursor transporter"/>
    <property type="match status" value="1"/>
</dbReference>
<dbReference type="Pfam" id="PF02592">
    <property type="entry name" value="Vut_1"/>
    <property type="match status" value="1"/>
</dbReference>
<comment type="similarity">
    <text evidence="1">Belongs to the vitamin uptake transporter (VUT/ECF) (TC 2.A.88) family. Q precursor transporter subfamily.</text>
</comment>
<keyword evidence="1" id="KW-0813">Transport</keyword>
<evidence type="ECO:0000313" key="3">
    <source>
        <dbReference type="Proteomes" id="UP001198571"/>
    </source>
</evidence>
<feature type="transmembrane region" description="Helical" evidence="1">
    <location>
        <begin position="55"/>
        <end position="75"/>
    </location>
</feature>
<dbReference type="PANTHER" id="PTHR34300">
    <property type="entry name" value="QUEUOSINE PRECURSOR TRANSPORTER-RELATED"/>
    <property type="match status" value="1"/>
</dbReference>